<comment type="caution">
    <text evidence="4">The sequence shown here is derived from an EMBL/GenBank/DDBJ whole genome shotgun (WGS) entry which is preliminary data.</text>
</comment>
<keyword evidence="5" id="KW-1185">Reference proteome</keyword>
<evidence type="ECO:0000256" key="1">
    <source>
        <dbReference type="ARBA" id="ARBA00022679"/>
    </source>
</evidence>
<evidence type="ECO:0000259" key="3">
    <source>
        <dbReference type="PROSITE" id="PS51186"/>
    </source>
</evidence>
<dbReference type="InterPro" id="IPR000182">
    <property type="entry name" value="GNAT_dom"/>
</dbReference>
<accession>A0ABQ1W0Y6</accession>
<evidence type="ECO:0000256" key="2">
    <source>
        <dbReference type="ARBA" id="ARBA00023315"/>
    </source>
</evidence>
<dbReference type="Gene3D" id="3.40.630.30">
    <property type="match status" value="1"/>
</dbReference>
<dbReference type="RefSeq" id="WP_120461096.1">
    <property type="nucleotide sequence ID" value="NZ_BMIW01000024.1"/>
</dbReference>
<dbReference type="EMBL" id="BMIW01000024">
    <property type="protein sequence ID" value="GGG07290.1"/>
    <property type="molecule type" value="Genomic_DNA"/>
</dbReference>
<name>A0ABQ1W0Y6_9BACL</name>
<keyword evidence="2" id="KW-0012">Acyltransferase</keyword>
<organism evidence="4 5">
    <name type="scientific">Paenibacillus aceti</name>
    <dbReference type="NCBI Taxonomy" id="1820010"/>
    <lineage>
        <taxon>Bacteria</taxon>
        <taxon>Bacillati</taxon>
        <taxon>Bacillota</taxon>
        <taxon>Bacilli</taxon>
        <taxon>Bacillales</taxon>
        <taxon>Paenibacillaceae</taxon>
        <taxon>Paenibacillus</taxon>
    </lineage>
</organism>
<evidence type="ECO:0000313" key="4">
    <source>
        <dbReference type="EMBL" id="GGG07290.1"/>
    </source>
</evidence>
<dbReference type="Pfam" id="PF00583">
    <property type="entry name" value="Acetyltransf_1"/>
    <property type="match status" value="1"/>
</dbReference>
<dbReference type="PROSITE" id="PS51186">
    <property type="entry name" value="GNAT"/>
    <property type="match status" value="1"/>
</dbReference>
<keyword evidence="1" id="KW-0808">Transferase</keyword>
<feature type="domain" description="N-acetyltransferase" evidence="3">
    <location>
        <begin position="1"/>
        <end position="155"/>
    </location>
</feature>
<dbReference type="PANTHER" id="PTHR43420">
    <property type="entry name" value="ACETYLTRANSFERASE"/>
    <property type="match status" value="1"/>
</dbReference>
<sequence>MNIEYRLLDLQEGEEIPYKLLLLADPSKTLVDEYVARGVCYLAYIEDELVGEFVLIHTHPRTIEIVNIAVAEQHQGRGIGKALVRHAIEEAKRLNAASVEIGTGNTSLLQLRLYQQCGFRITGVDQDFFVRNYDEEIFEDGLQCRDMIRLRLDFL</sequence>
<proteinExistence type="predicted"/>
<dbReference type="InterPro" id="IPR016181">
    <property type="entry name" value="Acyl_CoA_acyltransferase"/>
</dbReference>
<reference evidence="5" key="1">
    <citation type="journal article" date="2019" name="Int. J. Syst. Evol. Microbiol.">
        <title>The Global Catalogue of Microorganisms (GCM) 10K type strain sequencing project: providing services to taxonomists for standard genome sequencing and annotation.</title>
        <authorList>
            <consortium name="The Broad Institute Genomics Platform"/>
            <consortium name="The Broad Institute Genome Sequencing Center for Infectious Disease"/>
            <person name="Wu L."/>
            <person name="Ma J."/>
        </authorList>
    </citation>
    <scope>NUCLEOTIDE SEQUENCE [LARGE SCALE GENOMIC DNA]</scope>
    <source>
        <strain evidence="5">CGMCC 1.15420</strain>
    </source>
</reference>
<evidence type="ECO:0000313" key="5">
    <source>
        <dbReference type="Proteomes" id="UP000608420"/>
    </source>
</evidence>
<protein>
    <submittedName>
        <fullName evidence="4">N-acetyltransferase YvbK</fullName>
    </submittedName>
</protein>
<dbReference type="InterPro" id="IPR050680">
    <property type="entry name" value="YpeA/RimI_acetyltransf"/>
</dbReference>
<dbReference type="Proteomes" id="UP000608420">
    <property type="component" value="Unassembled WGS sequence"/>
</dbReference>
<gene>
    <name evidence="4" type="primary">yvbK</name>
    <name evidence="4" type="ORF">GCM10010913_31380</name>
</gene>
<dbReference type="PANTHER" id="PTHR43420:SF41">
    <property type="entry name" value="IAA ACETYLTRANSFERASE"/>
    <property type="match status" value="1"/>
</dbReference>
<dbReference type="SUPFAM" id="SSF55729">
    <property type="entry name" value="Acyl-CoA N-acyltransferases (Nat)"/>
    <property type="match status" value="1"/>
</dbReference>
<dbReference type="CDD" id="cd04301">
    <property type="entry name" value="NAT_SF"/>
    <property type="match status" value="1"/>
</dbReference>